<proteinExistence type="predicted"/>
<evidence type="ECO:0008006" key="3">
    <source>
        <dbReference type="Google" id="ProtNLM"/>
    </source>
</evidence>
<dbReference type="Proteomes" id="UP000501452">
    <property type="component" value="Chromosome"/>
</dbReference>
<dbReference type="SUPFAM" id="SSF55729">
    <property type="entry name" value="Acyl-CoA N-acyltransferases (Nat)"/>
    <property type="match status" value="1"/>
</dbReference>
<dbReference type="Gene3D" id="3.40.630.30">
    <property type="match status" value="1"/>
</dbReference>
<name>A0A6G8Q756_9ACTN</name>
<dbReference type="KEGG" id="rub:GBA63_06165"/>
<sequence>MDEKKRWTNEAVLRESGRWVHVPAGCALVEDAERLMVHPPEFRGTSRVWRSWPARHAAEDLILKTVQEVCASGGERLVWHTGDAVSPPFMDGLLSRHGFEKTEDLEVLAFELGDGPRPMLPRLDVPAEIRATPARNGAELEEAHAIASRVFPNSPPLSEPEVRAYLRGIERVTRQPDAGGGACEFRFLALLRDPAREEEAIATAGAQVVGETVRLWGAGTLAEYRRRGAYGALVVERCRLAHALGATLALTKANEATSAPLLRNAGFRTIASERRHALQTSHQAPIPQPPAQ</sequence>
<keyword evidence="2" id="KW-1185">Reference proteome</keyword>
<dbReference type="InterPro" id="IPR016181">
    <property type="entry name" value="Acyl_CoA_acyltransferase"/>
</dbReference>
<evidence type="ECO:0000313" key="1">
    <source>
        <dbReference type="EMBL" id="QIN82282.1"/>
    </source>
</evidence>
<evidence type="ECO:0000313" key="2">
    <source>
        <dbReference type="Proteomes" id="UP000501452"/>
    </source>
</evidence>
<dbReference type="EMBL" id="CP045119">
    <property type="protein sequence ID" value="QIN82282.1"/>
    <property type="molecule type" value="Genomic_DNA"/>
</dbReference>
<protein>
    <recommendedName>
        <fullName evidence="3">N-acetyltransferase domain-containing protein</fullName>
    </recommendedName>
</protein>
<accession>A0A6G8Q756</accession>
<reference evidence="1 2" key="1">
    <citation type="submission" date="2019-10" db="EMBL/GenBank/DDBJ databases">
        <title>Rubrobacter sp nov SCSIO 52090 isolated from a deep-sea sediment in the South China Sea.</title>
        <authorList>
            <person name="Chen R.W."/>
        </authorList>
    </citation>
    <scope>NUCLEOTIDE SEQUENCE [LARGE SCALE GENOMIC DNA]</scope>
    <source>
        <strain evidence="1 2">SCSIO 52909</strain>
    </source>
</reference>
<dbReference type="AlphaFoldDB" id="A0A6G8Q756"/>
<dbReference type="RefSeq" id="WP_166174474.1">
    <property type="nucleotide sequence ID" value="NZ_CP045119.1"/>
</dbReference>
<gene>
    <name evidence="1" type="ORF">GBA63_06165</name>
</gene>
<organism evidence="1 2">
    <name type="scientific">Rubrobacter tropicus</name>
    <dbReference type="NCBI Taxonomy" id="2653851"/>
    <lineage>
        <taxon>Bacteria</taxon>
        <taxon>Bacillati</taxon>
        <taxon>Actinomycetota</taxon>
        <taxon>Rubrobacteria</taxon>
        <taxon>Rubrobacterales</taxon>
        <taxon>Rubrobacteraceae</taxon>
        <taxon>Rubrobacter</taxon>
    </lineage>
</organism>